<dbReference type="Proteomes" id="UP000053766">
    <property type="component" value="Unassembled WGS sequence"/>
</dbReference>
<evidence type="ECO:0000256" key="2">
    <source>
        <dbReference type="SAM" id="MobiDB-lite"/>
    </source>
</evidence>
<protein>
    <submittedName>
        <fullName evidence="3">Uncharacterized protein</fullName>
    </submittedName>
</protein>
<dbReference type="OrthoDB" id="10631231at2759"/>
<gene>
    <name evidence="3" type="ORF">DICVIV_03443</name>
</gene>
<evidence type="ECO:0000313" key="4">
    <source>
        <dbReference type="Proteomes" id="UP000053766"/>
    </source>
</evidence>
<reference evidence="3 4" key="1">
    <citation type="submission" date="2013-11" db="EMBL/GenBank/DDBJ databases">
        <title>Draft genome of the bovine lungworm Dictyocaulus viviparus.</title>
        <authorList>
            <person name="Mitreva M."/>
        </authorList>
    </citation>
    <scope>NUCLEOTIDE SEQUENCE [LARGE SCALE GENOMIC DNA]</scope>
    <source>
        <strain evidence="3 4">HannoverDv2000</strain>
    </source>
</reference>
<keyword evidence="1" id="KW-0175">Coiled coil</keyword>
<accession>A0A0D8Y2N8</accession>
<reference evidence="4" key="2">
    <citation type="journal article" date="2016" name="Sci. Rep.">
        <title>Dictyocaulus viviparus genome, variome and transcriptome elucidate lungworm biology and support future intervention.</title>
        <authorList>
            <person name="McNulty S.N."/>
            <person name="Strube C."/>
            <person name="Rosa B.A."/>
            <person name="Martin J.C."/>
            <person name="Tyagi R."/>
            <person name="Choi Y.J."/>
            <person name="Wang Q."/>
            <person name="Hallsworth Pepin K."/>
            <person name="Zhang X."/>
            <person name="Ozersky P."/>
            <person name="Wilson R.K."/>
            <person name="Sternberg P.W."/>
            <person name="Gasser R.B."/>
            <person name="Mitreva M."/>
        </authorList>
    </citation>
    <scope>NUCLEOTIDE SEQUENCE [LARGE SCALE GENOMIC DNA]</scope>
    <source>
        <strain evidence="4">HannoverDv2000</strain>
    </source>
</reference>
<evidence type="ECO:0000313" key="3">
    <source>
        <dbReference type="EMBL" id="KJH50432.1"/>
    </source>
</evidence>
<feature type="coiled-coil region" evidence="1">
    <location>
        <begin position="260"/>
        <end position="290"/>
    </location>
</feature>
<evidence type="ECO:0000256" key="1">
    <source>
        <dbReference type="SAM" id="Coils"/>
    </source>
</evidence>
<organism evidence="3 4">
    <name type="scientific">Dictyocaulus viviparus</name>
    <name type="common">Bovine lungworm</name>
    <dbReference type="NCBI Taxonomy" id="29172"/>
    <lineage>
        <taxon>Eukaryota</taxon>
        <taxon>Metazoa</taxon>
        <taxon>Ecdysozoa</taxon>
        <taxon>Nematoda</taxon>
        <taxon>Chromadorea</taxon>
        <taxon>Rhabditida</taxon>
        <taxon>Rhabditina</taxon>
        <taxon>Rhabditomorpha</taxon>
        <taxon>Strongyloidea</taxon>
        <taxon>Metastrongylidae</taxon>
        <taxon>Dictyocaulus</taxon>
    </lineage>
</organism>
<proteinExistence type="predicted"/>
<sequence>MFRGPGVLSALLCPKTDCKRVNCRFYHEGQQNPTMSAGGCIDVPFPCEPQDYKFAFSKKGAAEESGSTVSSSSAHVEALPFCPYRLATSNVIGDLPIDLNRIYSIADFGYLPHIPSVEQHYTISTNDDQFTSGANSSYYGTSSKYAPEEPTVYNHASFSGYAPAPSPSTSVNESPSCAVNLSYFDNTESNNQIGCESPKHLFGPMNMIRNNQTGVSYERSEDSFTKDADIKASTAKKIKTLPLPKVGLSTHASKSRSDQFKEYVGEVARLNEEIERLQRLQEQITLSKALYTYMSLCAHHSIWSVTSYISGHIVPLKWWLNTQRNEFNALDSTSLKQEAKKIAGSPNDFEDICDKPQTSNRRFSFTQGAPEEAVRCYKHSRESFVRQKPAEDDTEFIHKSSKESSSCCKNDLSKKLTNNRQFEQ</sequence>
<name>A0A0D8Y2N8_DICVI</name>
<keyword evidence="4" id="KW-1185">Reference proteome</keyword>
<feature type="compositionally biased region" description="Basic and acidic residues" evidence="2">
    <location>
        <begin position="388"/>
        <end position="402"/>
    </location>
</feature>
<dbReference type="EMBL" id="KN716206">
    <property type="protein sequence ID" value="KJH50432.1"/>
    <property type="molecule type" value="Genomic_DNA"/>
</dbReference>
<dbReference type="AlphaFoldDB" id="A0A0D8Y2N8"/>
<feature type="region of interest" description="Disordered" evidence="2">
    <location>
        <begin position="388"/>
        <end position="410"/>
    </location>
</feature>